<dbReference type="SUPFAM" id="SSF52540">
    <property type="entry name" value="P-loop containing nucleoside triphosphate hydrolases"/>
    <property type="match status" value="1"/>
</dbReference>
<keyword evidence="4" id="KW-0067">ATP-binding</keyword>
<dbReference type="EMBL" id="JAVIJP010000028">
    <property type="protein sequence ID" value="KAL3635027.1"/>
    <property type="molecule type" value="Genomic_DNA"/>
</dbReference>
<keyword evidence="8" id="KW-1185">Reference proteome</keyword>
<keyword evidence="1" id="KW-0547">Nucleotide-binding</keyword>
<feature type="domain" description="DNA2/NAM7 helicase helicase" evidence="5">
    <location>
        <begin position="94"/>
        <end position="176"/>
    </location>
</feature>
<dbReference type="InterPro" id="IPR041677">
    <property type="entry name" value="DNA2/NAM7_AAA_11"/>
</dbReference>
<dbReference type="InterPro" id="IPR039904">
    <property type="entry name" value="TRANK1"/>
</dbReference>
<dbReference type="GO" id="GO:0016787">
    <property type="term" value="F:hydrolase activity"/>
    <property type="evidence" value="ECO:0007669"/>
    <property type="project" value="UniProtKB-KW"/>
</dbReference>
<protein>
    <recommendedName>
        <fullName evidence="9">Helicase MAGATAMA 3</fullName>
    </recommendedName>
</protein>
<dbReference type="InterPro" id="IPR047187">
    <property type="entry name" value="SF1_C_Upf1"/>
</dbReference>
<evidence type="ECO:0000259" key="6">
    <source>
        <dbReference type="Pfam" id="PF13087"/>
    </source>
</evidence>
<evidence type="ECO:0008006" key="9">
    <source>
        <dbReference type="Google" id="ProtNLM"/>
    </source>
</evidence>
<sequence length="604" mass="68523">MRECMFTFLMHLPRSFIHDQTYKNIELLMLFEDNGSMMCDKLKSVFLKKGKASLSNPFVDTSSLKQVRNECLYILRSVQVSLGKLDLPTIRIPTDKHSVTKLCFQKAPLVFCTTSSSFKLHTFKQHKVDIEPFSLLVIDEAAQVKECESIIPLQILDVTHAILVGDEKQLPATVNSTLSEGAGFGRSMFARLSSLGHSKHLLNVQYRMHPSISRFPNSNFYLNQILDAPSVQSQCYEKRYLQGTMFGPYSFINVHGGKEEFNDFGRSRRNMVEVSVVVMLVQKLFNAWNGSNENLSIGLISPYAAQVAAIRDRIRLKYENHKGFIVKVNSVDGFQGGEEDVIIISTVRSNKGGSIGFLASPQRTNVALTRARYCLWILGNEVTLSRSDSIWEALVCDAKHRKCFFNVKKDLEQFDDLFSGECILFKNSRWKVSLTEDFRKSFQKLKPSNVKKLVINVLLKLASGWRPKNVNVDCTCESSAYIVKQFKVEKYYVVCSVDIIKDSVYLQVLKVWDVVPMAETSKLLKRLDSMFAMYTDEFINHCNPILLERNLEIPKSWSASNDIIRFKDYNNTAKASTIQSAGAPVTAVCEKSKKSRKGKGNRGK</sequence>
<dbReference type="PANTHER" id="PTHR21529">
    <property type="entry name" value="MAMMARY TURMOR VIRUS RECEPTOR HOMOLOG 1, 2 MTVR1, 2"/>
    <property type="match status" value="1"/>
</dbReference>
<evidence type="ECO:0000313" key="7">
    <source>
        <dbReference type="EMBL" id="KAL3635027.1"/>
    </source>
</evidence>
<dbReference type="Pfam" id="PF13087">
    <property type="entry name" value="AAA_12"/>
    <property type="match status" value="1"/>
</dbReference>
<feature type="domain" description="DNA2/NAM7 helicase-like C-terminal" evidence="6">
    <location>
        <begin position="185"/>
        <end position="381"/>
    </location>
</feature>
<organism evidence="7 8">
    <name type="scientific">Castilleja foliolosa</name>
    <dbReference type="NCBI Taxonomy" id="1961234"/>
    <lineage>
        <taxon>Eukaryota</taxon>
        <taxon>Viridiplantae</taxon>
        <taxon>Streptophyta</taxon>
        <taxon>Embryophyta</taxon>
        <taxon>Tracheophyta</taxon>
        <taxon>Spermatophyta</taxon>
        <taxon>Magnoliopsida</taxon>
        <taxon>eudicotyledons</taxon>
        <taxon>Gunneridae</taxon>
        <taxon>Pentapetalae</taxon>
        <taxon>asterids</taxon>
        <taxon>lamiids</taxon>
        <taxon>Lamiales</taxon>
        <taxon>Orobanchaceae</taxon>
        <taxon>Pedicularideae</taxon>
        <taxon>Castillejinae</taxon>
        <taxon>Castilleja</taxon>
    </lineage>
</organism>
<dbReference type="PANTHER" id="PTHR21529:SF4">
    <property type="entry name" value="TPR AND ANKYRIN REPEAT-CONTAINING PROTEIN 1"/>
    <property type="match status" value="1"/>
</dbReference>
<evidence type="ECO:0000256" key="1">
    <source>
        <dbReference type="ARBA" id="ARBA00022741"/>
    </source>
</evidence>
<dbReference type="InterPro" id="IPR041679">
    <property type="entry name" value="DNA2/NAM7-like_C"/>
</dbReference>
<dbReference type="GO" id="GO:0005524">
    <property type="term" value="F:ATP binding"/>
    <property type="evidence" value="ECO:0007669"/>
    <property type="project" value="UniProtKB-KW"/>
</dbReference>
<keyword evidence="3" id="KW-0347">Helicase</keyword>
<dbReference type="InterPro" id="IPR027417">
    <property type="entry name" value="P-loop_NTPase"/>
</dbReference>
<dbReference type="Proteomes" id="UP001632038">
    <property type="component" value="Unassembled WGS sequence"/>
</dbReference>
<dbReference type="GO" id="GO:0004386">
    <property type="term" value="F:helicase activity"/>
    <property type="evidence" value="ECO:0007669"/>
    <property type="project" value="UniProtKB-KW"/>
</dbReference>
<dbReference type="AlphaFoldDB" id="A0ABD3D2J2"/>
<proteinExistence type="predicted"/>
<evidence type="ECO:0000256" key="4">
    <source>
        <dbReference type="ARBA" id="ARBA00022840"/>
    </source>
</evidence>
<comment type="caution">
    <text evidence="7">The sequence shown here is derived from an EMBL/GenBank/DDBJ whole genome shotgun (WGS) entry which is preliminary data.</text>
</comment>
<dbReference type="Pfam" id="PF13086">
    <property type="entry name" value="AAA_11"/>
    <property type="match status" value="1"/>
</dbReference>
<dbReference type="GO" id="GO:0005694">
    <property type="term" value="C:chromosome"/>
    <property type="evidence" value="ECO:0007669"/>
    <property type="project" value="UniProtKB-ARBA"/>
</dbReference>
<reference evidence="8" key="1">
    <citation type="journal article" date="2024" name="IScience">
        <title>Strigolactones Initiate the Formation of Haustorium-like Structures in Castilleja.</title>
        <authorList>
            <person name="Buerger M."/>
            <person name="Peterson D."/>
            <person name="Chory J."/>
        </authorList>
    </citation>
    <scope>NUCLEOTIDE SEQUENCE [LARGE SCALE GENOMIC DNA]</scope>
</reference>
<name>A0ABD3D2J2_9LAMI</name>
<evidence type="ECO:0000313" key="8">
    <source>
        <dbReference type="Proteomes" id="UP001632038"/>
    </source>
</evidence>
<dbReference type="FunFam" id="3.40.50.300:FF:000326">
    <property type="entry name" value="P-loop containing nucleoside triphosphate hydrolase"/>
    <property type="match status" value="1"/>
</dbReference>
<evidence type="ECO:0000256" key="2">
    <source>
        <dbReference type="ARBA" id="ARBA00022801"/>
    </source>
</evidence>
<evidence type="ECO:0000256" key="3">
    <source>
        <dbReference type="ARBA" id="ARBA00022806"/>
    </source>
</evidence>
<dbReference type="Gene3D" id="3.40.50.300">
    <property type="entry name" value="P-loop containing nucleotide triphosphate hydrolases"/>
    <property type="match status" value="2"/>
</dbReference>
<evidence type="ECO:0000259" key="5">
    <source>
        <dbReference type="Pfam" id="PF13086"/>
    </source>
</evidence>
<dbReference type="CDD" id="cd18808">
    <property type="entry name" value="SF1_C_Upf1"/>
    <property type="match status" value="1"/>
</dbReference>
<keyword evidence="2" id="KW-0378">Hydrolase</keyword>
<accession>A0ABD3D2J2</accession>
<gene>
    <name evidence="7" type="ORF">CASFOL_022081</name>
</gene>